<dbReference type="PANTHER" id="PTHR42770">
    <property type="entry name" value="AMINO ACID TRANSPORTER-RELATED"/>
    <property type="match status" value="1"/>
</dbReference>
<evidence type="ECO:0000256" key="4">
    <source>
        <dbReference type="ARBA" id="ARBA00022989"/>
    </source>
</evidence>
<evidence type="ECO:0000256" key="3">
    <source>
        <dbReference type="ARBA" id="ARBA00022692"/>
    </source>
</evidence>
<dbReference type="GO" id="GO:0005886">
    <property type="term" value="C:plasma membrane"/>
    <property type="evidence" value="ECO:0007669"/>
    <property type="project" value="UniProtKB-SubCell"/>
</dbReference>
<feature type="transmembrane region" description="Helical" evidence="6">
    <location>
        <begin position="346"/>
        <end position="365"/>
    </location>
</feature>
<keyword evidence="5 6" id="KW-0472">Membrane</keyword>
<sequence>MGTIRTKESLGRSLGFFQTFAIGTGTMIGAGIFILPGLAISAAGPAAILSFLLGGIISMATAISMSELATGMPKAGGSYYFISRAMGAAFGAVIGFGAWLALVFKGSFALIGLADYLFVLIPIPVMVTAIGAGLFLLFINYRGARSSGSFQNIIVIFLLLILTAFIIKGLFMFDYDRFTPFMPFGHESVFATTGLIFISFLGITQLAAISEEVKEPSKNLPRALIASVGVVTLIYVGVMIVVSGTLTLEQSLNTYTPLVDVSQMMAGDAGKVLIVIAGLLATLSTANAAILSSSRFPFAMGRDDLIPRWFVEIHEKYDTPYRAILVTGFIMLLLLILFNVEQLAKLGSTFNILIFVLINSSVIILRKRSIEGYKPSFKDPFYPYTQIIGIVFSVSLLPTMGILPMVFAVLVIIAGLVWYDSYCKGKAFPKYNIFDVLENNIHPAPLKDSSKIKILVPLANPRHEIDLLYLADHLGDAIIGLNVIKVPQQTSLTAAKDAFHAKKLAVDSVLREKFEKFPVIVGHEREYIISFDHSITNSIVEQADAENVDFIIIGWHEVNRFHPSPGTVANQVLSSANNNILVLSGYLPNNINRIVVAYNGKENSLYGMHLAKRLSKNTGAPLHVIRVIKPNTDEDTKADYLSDLEEITKDRSLLSVNSYLKENPSAEAAILDFLDDGDLLIMGDSSRRFSFSLIGDIPYVLARRYEGPALIIKKYKPFSSEGVSSIVQKKARKLKLSLRKLIRE</sequence>
<feature type="transmembrane region" description="Helical" evidence="6">
    <location>
        <begin position="272"/>
        <end position="292"/>
    </location>
</feature>
<dbReference type="Pfam" id="PF13520">
    <property type="entry name" value="AA_permease_2"/>
    <property type="match status" value="1"/>
</dbReference>
<dbReference type="InterPro" id="IPR050367">
    <property type="entry name" value="APC_superfamily"/>
</dbReference>
<feature type="transmembrane region" description="Helical" evidence="6">
    <location>
        <begin position="20"/>
        <end position="40"/>
    </location>
</feature>
<gene>
    <name evidence="7" type="ORF">CUN85_04600</name>
</gene>
<dbReference type="Gene3D" id="1.20.1740.10">
    <property type="entry name" value="Amino acid/polyamine transporter I"/>
    <property type="match status" value="1"/>
</dbReference>
<reference evidence="7 8" key="1">
    <citation type="submission" date="2017-11" db="EMBL/GenBank/DDBJ databases">
        <title>Isolation and Characterization of Methanogenic Archaea from Saline Meromictic Lake at Siberia.</title>
        <authorList>
            <person name="Shen Y."/>
            <person name="Huang H.-H."/>
            <person name="Lai M.-C."/>
            <person name="Chen S.-C."/>
        </authorList>
    </citation>
    <scope>NUCLEOTIDE SEQUENCE [LARGE SCALE GENOMIC DNA]</scope>
    <source>
        <strain evidence="7 8">SY-01</strain>
    </source>
</reference>
<dbReference type="SUPFAM" id="SSF52402">
    <property type="entry name" value="Adenine nucleotide alpha hydrolases-like"/>
    <property type="match status" value="2"/>
</dbReference>
<dbReference type="PANTHER" id="PTHR42770:SF11">
    <property type="entry name" value="INNER MEMBRANE TRANSPORT PROTEIN YBAT"/>
    <property type="match status" value="1"/>
</dbReference>
<feature type="transmembrane region" description="Helical" evidence="6">
    <location>
        <begin position="81"/>
        <end position="104"/>
    </location>
</feature>
<evidence type="ECO:0000256" key="2">
    <source>
        <dbReference type="ARBA" id="ARBA00022475"/>
    </source>
</evidence>
<evidence type="ECO:0000313" key="8">
    <source>
        <dbReference type="Proteomes" id="UP000297295"/>
    </source>
</evidence>
<feature type="transmembrane region" description="Helical" evidence="6">
    <location>
        <begin position="386"/>
        <end position="419"/>
    </location>
</feature>
<comment type="caution">
    <text evidence="7">The sequence shown here is derived from an EMBL/GenBank/DDBJ whole genome shotgun (WGS) entry which is preliminary data.</text>
</comment>
<feature type="transmembrane region" description="Helical" evidence="6">
    <location>
        <begin position="220"/>
        <end position="242"/>
    </location>
</feature>
<feature type="transmembrane region" description="Helical" evidence="6">
    <location>
        <begin position="116"/>
        <end position="141"/>
    </location>
</feature>
<dbReference type="RefSeq" id="WP_135389161.1">
    <property type="nucleotide sequence ID" value="NZ_PGGK01000004.1"/>
</dbReference>
<dbReference type="EMBL" id="PGGK01000004">
    <property type="protein sequence ID" value="TGC09650.1"/>
    <property type="molecule type" value="Genomic_DNA"/>
</dbReference>
<dbReference type="Proteomes" id="UP000297295">
    <property type="component" value="Unassembled WGS sequence"/>
</dbReference>
<keyword evidence="8" id="KW-1185">Reference proteome</keyword>
<evidence type="ECO:0000256" key="5">
    <source>
        <dbReference type="ARBA" id="ARBA00023136"/>
    </source>
</evidence>
<dbReference type="AlphaFoldDB" id="A0A4E0PXU9"/>
<protein>
    <submittedName>
        <fullName evidence="7">Amino acid permease</fullName>
    </submittedName>
</protein>
<feature type="transmembrane region" description="Helical" evidence="6">
    <location>
        <begin position="46"/>
        <end position="69"/>
    </location>
</feature>
<evidence type="ECO:0000256" key="6">
    <source>
        <dbReference type="SAM" id="Phobius"/>
    </source>
</evidence>
<dbReference type="InterPro" id="IPR002293">
    <property type="entry name" value="AA/rel_permease1"/>
</dbReference>
<accession>A0A4E0PXU9</accession>
<keyword evidence="3 6" id="KW-0812">Transmembrane</keyword>
<dbReference type="GO" id="GO:0022857">
    <property type="term" value="F:transmembrane transporter activity"/>
    <property type="evidence" value="ECO:0007669"/>
    <property type="project" value="InterPro"/>
</dbReference>
<feature type="transmembrane region" description="Helical" evidence="6">
    <location>
        <begin position="188"/>
        <end position="208"/>
    </location>
</feature>
<keyword evidence="2" id="KW-1003">Cell membrane</keyword>
<organism evidence="7 8">
    <name type="scientific">Methanolobus halotolerans</name>
    <dbReference type="NCBI Taxonomy" id="2052935"/>
    <lineage>
        <taxon>Archaea</taxon>
        <taxon>Methanobacteriati</taxon>
        <taxon>Methanobacteriota</taxon>
        <taxon>Stenosarchaea group</taxon>
        <taxon>Methanomicrobia</taxon>
        <taxon>Methanosarcinales</taxon>
        <taxon>Methanosarcinaceae</taxon>
        <taxon>Methanolobus</taxon>
    </lineage>
</organism>
<feature type="transmembrane region" description="Helical" evidence="6">
    <location>
        <begin position="153"/>
        <end position="173"/>
    </location>
</feature>
<dbReference type="OrthoDB" id="43026at2157"/>
<dbReference type="Gene3D" id="3.40.50.12370">
    <property type="match status" value="1"/>
</dbReference>
<feature type="transmembrane region" description="Helical" evidence="6">
    <location>
        <begin position="323"/>
        <end position="340"/>
    </location>
</feature>
<comment type="subcellular location">
    <subcellularLocation>
        <location evidence="1">Cell membrane</location>
        <topology evidence="1">Multi-pass membrane protein</topology>
    </subcellularLocation>
</comment>
<name>A0A4E0PXU9_9EURY</name>
<evidence type="ECO:0000256" key="1">
    <source>
        <dbReference type="ARBA" id="ARBA00004651"/>
    </source>
</evidence>
<evidence type="ECO:0000313" key="7">
    <source>
        <dbReference type="EMBL" id="TGC09650.1"/>
    </source>
</evidence>
<keyword evidence="4 6" id="KW-1133">Transmembrane helix</keyword>
<proteinExistence type="predicted"/>